<protein>
    <submittedName>
        <fullName evidence="1">Uncharacterized protein</fullName>
    </submittedName>
</protein>
<sequence length="322" mass="35668">MVVRLDIWHFMRRLASCVSSESHPLYAVFLRKLSAAIFQWDDGDITKLQEAKAKEIQSQGLGLPVELTSKEPNTHCRRRTRGESAGAVNFQAYLLEGLVRWNEDRHAAAVGKRIMLRDYKMQCDAVTAATKLGVEPVVKPFHPAPYTGELIGAEYLFSQTGEPLSHPDEEEAVPEEEEELEVEAEEAVNFTIPPPPGASPAASSVASPESASTIICSSLPHLMEEAPETERQEEPPRPQMVLDGPTSGADMVRPFSLLLPKVQVYTRLIFMSLFTILKSEVFAFLSQQDTVFRHSAGQGGLGRLMALARHLVEFRKVDALSN</sequence>
<name>A0AAV4H4Y3_9GAST</name>
<organism evidence="1 2">
    <name type="scientific">Elysia marginata</name>
    <dbReference type="NCBI Taxonomy" id="1093978"/>
    <lineage>
        <taxon>Eukaryota</taxon>
        <taxon>Metazoa</taxon>
        <taxon>Spiralia</taxon>
        <taxon>Lophotrochozoa</taxon>
        <taxon>Mollusca</taxon>
        <taxon>Gastropoda</taxon>
        <taxon>Heterobranchia</taxon>
        <taxon>Euthyneura</taxon>
        <taxon>Panpulmonata</taxon>
        <taxon>Sacoglossa</taxon>
        <taxon>Placobranchoidea</taxon>
        <taxon>Plakobranchidae</taxon>
        <taxon>Elysia</taxon>
    </lineage>
</organism>
<proteinExistence type="predicted"/>
<dbReference type="AlphaFoldDB" id="A0AAV4H4Y3"/>
<comment type="caution">
    <text evidence="1">The sequence shown here is derived from an EMBL/GenBank/DDBJ whole genome shotgun (WGS) entry which is preliminary data.</text>
</comment>
<accession>A0AAV4H4Y3</accession>
<dbReference type="Proteomes" id="UP000762676">
    <property type="component" value="Unassembled WGS sequence"/>
</dbReference>
<gene>
    <name evidence="1" type="ORF">ElyMa_000880900</name>
</gene>
<evidence type="ECO:0000313" key="2">
    <source>
        <dbReference type="Proteomes" id="UP000762676"/>
    </source>
</evidence>
<evidence type="ECO:0000313" key="1">
    <source>
        <dbReference type="EMBL" id="GFR92968.1"/>
    </source>
</evidence>
<dbReference type="PANTHER" id="PTHR47773:SF1">
    <property type="entry name" value="C2H2-TYPE DOMAIN-CONTAINING PROTEIN"/>
    <property type="match status" value="1"/>
</dbReference>
<dbReference type="EMBL" id="BMAT01001812">
    <property type="protein sequence ID" value="GFR92968.1"/>
    <property type="molecule type" value="Genomic_DNA"/>
</dbReference>
<dbReference type="PANTHER" id="PTHR47773">
    <property type="entry name" value="SI:DKEY-9I5.2-RELATED"/>
    <property type="match status" value="1"/>
</dbReference>
<reference evidence="1 2" key="1">
    <citation type="journal article" date="2021" name="Elife">
        <title>Chloroplast acquisition without the gene transfer in kleptoplastic sea slugs, Plakobranchus ocellatus.</title>
        <authorList>
            <person name="Maeda T."/>
            <person name="Takahashi S."/>
            <person name="Yoshida T."/>
            <person name="Shimamura S."/>
            <person name="Takaki Y."/>
            <person name="Nagai Y."/>
            <person name="Toyoda A."/>
            <person name="Suzuki Y."/>
            <person name="Arimoto A."/>
            <person name="Ishii H."/>
            <person name="Satoh N."/>
            <person name="Nishiyama T."/>
            <person name="Hasebe M."/>
            <person name="Maruyama T."/>
            <person name="Minagawa J."/>
            <person name="Obokata J."/>
            <person name="Shigenobu S."/>
        </authorList>
    </citation>
    <scope>NUCLEOTIDE SEQUENCE [LARGE SCALE GENOMIC DNA]</scope>
</reference>
<keyword evidence="2" id="KW-1185">Reference proteome</keyword>